<feature type="region of interest" description="Disordered" evidence="1">
    <location>
        <begin position="16"/>
        <end position="107"/>
    </location>
</feature>
<accession>A0A8J6C4A4</accession>
<comment type="caution">
    <text evidence="2">The sequence shown here is derived from an EMBL/GenBank/DDBJ whole genome shotgun (WGS) entry which is preliminary data.</text>
</comment>
<evidence type="ECO:0000313" key="2">
    <source>
        <dbReference type="EMBL" id="KAG8457160.1"/>
    </source>
</evidence>
<gene>
    <name evidence="2" type="ORF">KFE25_004377</name>
</gene>
<protein>
    <submittedName>
        <fullName evidence="2">Uncharacterized protein</fullName>
    </submittedName>
</protein>
<evidence type="ECO:0000313" key="3">
    <source>
        <dbReference type="Proteomes" id="UP000751190"/>
    </source>
</evidence>
<dbReference type="AlphaFoldDB" id="A0A8J6C4A4"/>
<evidence type="ECO:0000256" key="1">
    <source>
        <dbReference type="SAM" id="MobiDB-lite"/>
    </source>
</evidence>
<organism evidence="2 3">
    <name type="scientific">Diacronema lutheri</name>
    <name type="common">Unicellular marine alga</name>
    <name type="synonym">Monochrysis lutheri</name>
    <dbReference type="NCBI Taxonomy" id="2081491"/>
    <lineage>
        <taxon>Eukaryota</taxon>
        <taxon>Haptista</taxon>
        <taxon>Haptophyta</taxon>
        <taxon>Pavlovophyceae</taxon>
        <taxon>Pavlovales</taxon>
        <taxon>Pavlovaceae</taxon>
        <taxon>Diacronema</taxon>
    </lineage>
</organism>
<feature type="non-terminal residue" evidence="2">
    <location>
        <position position="1"/>
    </location>
</feature>
<keyword evidence="3" id="KW-1185">Reference proteome</keyword>
<dbReference type="Proteomes" id="UP000751190">
    <property type="component" value="Unassembled WGS sequence"/>
</dbReference>
<feature type="compositionally biased region" description="Low complexity" evidence="1">
    <location>
        <begin position="53"/>
        <end position="78"/>
    </location>
</feature>
<reference evidence="2" key="1">
    <citation type="submission" date="2021-05" db="EMBL/GenBank/DDBJ databases">
        <title>The genome of the haptophyte Pavlova lutheri (Diacronema luteri, Pavlovales) - a model for lipid biosynthesis in eukaryotic algae.</title>
        <authorList>
            <person name="Hulatt C.J."/>
            <person name="Posewitz M.C."/>
        </authorList>
    </citation>
    <scope>NUCLEOTIDE SEQUENCE</scope>
    <source>
        <strain evidence="2">NIVA-4/92</strain>
    </source>
</reference>
<sequence length="107" mass="10119">VAGGEAGARSVAAAGLGAAPPCRSAPPPPAAQLGRARRAADRGAIGRGGAAARGGAAKPQQGDAAVAKQASANSAPRRAPAHGRMPGGPNAGREPERVSTMAADVGA</sequence>
<name>A0A8J6C4A4_DIALT</name>
<dbReference type="EMBL" id="JAGTXO010000079">
    <property type="protein sequence ID" value="KAG8457160.1"/>
    <property type="molecule type" value="Genomic_DNA"/>
</dbReference>
<proteinExistence type="predicted"/>